<dbReference type="Proteomes" id="UP000824110">
    <property type="component" value="Unassembled WGS sequence"/>
</dbReference>
<comment type="caution">
    <text evidence="1">The sequence shown here is derived from an EMBL/GenBank/DDBJ whole genome shotgun (WGS) entry which is preliminary data.</text>
</comment>
<evidence type="ECO:0000313" key="1">
    <source>
        <dbReference type="EMBL" id="HIU61237.1"/>
    </source>
</evidence>
<proteinExistence type="predicted"/>
<dbReference type="EMBL" id="DVNE01000010">
    <property type="protein sequence ID" value="HIU61237.1"/>
    <property type="molecule type" value="Genomic_DNA"/>
</dbReference>
<dbReference type="Pfam" id="PF08863">
    <property type="entry name" value="YolD"/>
    <property type="match status" value="1"/>
</dbReference>
<name>A0A9D1SIV4_9FIRM</name>
<reference evidence="1" key="2">
    <citation type="journal article" date="2021" name="PeerJ">
        <title>Extensive microbial diversity within the chicken gut microbiome revealed by metagenomics and culture.</title>
        <authorList>
            <person name="Gilroy R."/>
            <person name="Ravi A."/>
            <person name="Getino M."/>
            <person name="Pursley I."/>
            <person name="Horton D.L."/>
            <person name="Alikhan N.F."/>
            <person name="Baker D."/>
            <person name="Gharbi K."/>
            <person name="Hall N."/>
            <person name="Watson M."/>
            <person name="Adriaenssens E.M."/>
            <person name="Foster-Nyarko E."/>
            <person name="Jarju S."/>
            <person name="Secka A."/>
            <person name="Antonio M."/>
            <person name="Oren A."/>
            <person name="Chaudhuri R.R."/>
            <person name="La Ragione R."/>
            <person name="Hildebrand F."/>
            <person name="Pallen M.J."/>
        </authorList>
    </citation>
    <scope>NUCLEOTIDE SEQUENCE</scope>
    <source>
        <strain evidence="1">CHK195-12923</strain>
    </source>
</reference>
<gene>
    <name evidence="1" type="ORF">IAB69_01120</name>
</gene>
<dbReference type="AlphaFoldDB" id="A0A9D1SIV4"/>
<protein>
    <submittedName>
        <fullName evidence="1">YolD-like family protein</fullName>
    </submittedName>
</protein>
<sequence length="104" mass="11799">MDNKDRAKQFAPFDALRGLREALRQKEIEHERKPRRELSEEQADELNAALGALSRGDRAEAVFFKDGFYISVTGEVQGIDAVRRVLFIEGGKIPFSDLYSIKIS</sequence>
<evidence type="ECO:0000313" key="2">
    <source>
        <dbReference type="Proteomes" id="UP000824110"/>
    </source>
</evidence>
<accession>A0A9D1SIV4</accession>
<reference evidence="1" key="1">
    <citation type="submission" date="2020-10" db="EMBL/GenBank/DDBJ databases">
        <authorList>
            <person name="Gilroy R."/>
        </authorList>
    </citation>
    <scope>NUCLEOTIDE SEQUENCE</scope>
    <source>
        <strain evidence="1">CHK195-12923</strain>
    </source>
</reference>
<dbReference type="InterPro" id="IPR014962">
    <property type="entry name" value="YolD"/>
</dbReference>
<organism evidence="1 2">
    <name type="scientific">Candidatus Coproplasma excrementigallinarum</name>
    <dbReference type="NCBI Taxonomy" id="2840747"/>
    <lineage>
        <taxon>Bacteria</taxon>
        <taxon>Bacillati</taxon>
        <taxon>Bacillota</taxon>
        <taxon>Clostridia</taxon>
        <taxon>Eubacteriales</taxon>
        <taxon>Candidatus Coproplasma</taxon>
    </lineage>
</organism>